<dbReference type="EMBL" id="FRCL01000001">
    <property type="protein sequence ID" value="SHL77670.1"/>
    <property type="molecule type" value="Genomic_DNA"/>
</dbReference>
<dbReference type="Gene3D" id="1.20.120.1490">
    <property type="match status" value="1"/>
</dbReference>
<feature type="chain" id="PRO_5012297039" description="LTXXQ motif family protein" evidence="2">
    <location>
        <begin position="19"/>
        <end position="156"/>
    </location>
</feature>
<proteinExistence type="predicted"/>
<accession>A0A1M7DDY8</accession>
<evidence type="ECO:0000313" key="3">
    <source>
        <dbReference type="EMBL" id="SHL77670.1"/>
    </source>
</evidence>
<sequence length="156" mass="18435">MKKLIIAALLVVGMTSFAQNKKEMGTRHDRAEMEKFTPEQRNQLMLKKMTLELDLNASQQKEMAKVIAENSAKREARMKEMKANKDSNTKPTSDEMFARKNRMLDEQIAMKERMRKILNPEQFKKWEDMKGKRHHGMKKRMMHHNDGKPVNMDDKK</sequence>
<evidence type="ECO:0000256" key="2">
    <source>
        <dbReference type="SAM" id="SignalP"/>
    </source>
</evidence>
<reference evidence="4" key="1">
    <citation type="submission" date="2016-11" db="EMBL/GenBank/DDBJ databases">
        <authorList>
            <person name="Varghese N."/>
            <person name="Submissions S."/>
        </authorList>
    </citation>
    <scope>NUCLEOTIDE SEQUENCE [LARGE SCALE GENOMIC DNA]</scope>
    <source>
        <strain evidence="4">CGMCC 1.2749</strain>
    </source>
</reference>
<feature type="region of interest" description="Disordered" evidence="1">
    <location>
        <begin position="121"/>
        <end position="156"/>
    </location>
</feature>
<dbReference type="OrthoDB" id="956918at2"/>
<gene>
    <name evidence="3" type="ORF">SAMN05216269_10186</name>
</gene>
<dbReference type="RefSeq" id="WP_073203659.1">
    <property type="nucleotide sequence ID" value="NZ_FRCL01000001.1"/>
</dbReference>
<feature type="compositionally biased region" description="Basic and acidic residues" evidence="1">
    <location>
        <begin position="143"/>
        <end position="156"/>
    </location>
</feature>
<name>A0A1M7DDY8_9FLAO</name>
<feature type="region of interest" description="Disordered" evidence="1">
    <location>
        <begin position="78"/>
        <end position="98"/>
    </location>
</feature>
<dbReference type="AlphaFoldDB" id="A0A1M7DDY8"/>
<feature type="compositionally biased region" description="Basic residues" evidence="1">
    <location>
        <begin position="131"/>
        <end position="142"/>
    </location>
</feature>
<organism evidence="3 4">
    <name type="scientific">Flavobacterium xinjiangense</name>
    <dbReference type="NCBI Taxonomy" id="178356"/>
    <lineage>
        <taxon>Bacteria</taxon>
        <taxon>Pseudomonadati</taxon>
        <taxon>Bacteroidota</taxon>
        <taxon>Flavobacteriia</taxon>
        <taxon>Flavobacteriales</taxon>
        <taxon>Flavobacteriaceae</taxon>
        <taxon>Flavobacterium</taxon>
    </lineage>
</organism>
<keyword evidence="2" id="KW-0732">Signal</keyword>
<dbReference type="Proteomes" id="UP000184092">
    <property type="component" value="Unassembled WGS sequence"/>
</dbReference>
<keyword evidence="4" id="KW-1185">Reference proteome</keyword>
<evidence type="ECO:0000313" key="4">
    <source>
        <dbReference type="Proteomes" id="UP000184092"/>
    </source>
</evidence>
<evidence type="ECO:0008006" key="5">
    <source>
        <dbReference type="Google" id="ProtNLM"/>
    </source>
</evidence>
<feature type="signal peptide" evidence="2">
    <location>
        <begin position="1"/>
        <end position="18"/>
    </location>
</feature>
<dbReference type="STRING" id="178356.SAMN05216269_10186"/>
<evidence type="ECO:0000256" key="1">
    <source>
        <dbReference type="SAM" id="MobiDB-lite"/>
    </source>
</evidence>
<protein>
    <recommendedName>
        <fullName evidence="5">LTXXQ motif family protein</fullName>
    </recommendedName>
</protein>